<sequence>MNYLSIDYGEKHLGLAISQGNFASGLVTIGIKEIIRLAKICQDNAIDKIIIGMPEGKLKLTVKKFGADLNKLTGVKVEFYDETLSSFNAQANLRLTQFSRKNRQNKEHESAAIEILERYLESVK</sequence>
<keyword evidence="4 5" id="KW-0378">Hydrolase</keyword>
<keyword evidence="3 5" id="KW-0540">Nuclease</keyword>
<dbReference type="SMART" id="SM00732">
    <property type="entry name" value="YqgFc"/>
    <property type="match status" value="1"/>
</dbReference>
<dbReference type="GO" id="GO:0004518">
    <property type="term" value="F:nuclease activity"/>
    <property type="evidence" value="ECO:0007669"/>
    <property type="project" value="UniProtKB-KW"/>
</dbReference>
<dbReference type="STRING" id="1618434.UR52_C0002G0013"/>
<dbReference type="EC" id="3.1.-.-" evidence="5"/>
<organism evidence="7 8">
    <name type="scientific">Candidatus Gottesmanbacteria bacterium GW2011_GWA1_34_13</name>
    <dbReference type="NCBI Taxonomy" id="1618434"/>
    <lineage>
        <taxon>Bacteria</taxon>
        <taxon>Candidatus Gottesmaniibacteriota</taxon>
    </lineage>
</organism>
<comment type="function">
    <text evidence="5">Could be a nuclease involved in processing of the 5'-end of pre-16S rRNA.</text>
</comment>
<dbReference type="HAMAP" id="MF_00651">
    <property type="entry name" value="Nuclease_YqgF"/>
    <property type="match status" value="1"/>
</dbReference>
<comment type="caution">
    <text evidence="7">The sequence shown here is derived from an EMBL/GenBank/DDBJ whole genome shotgun (WGS) entry which is preliminary data.</text>
</comment>
<dbReference type="Pfam" id="PF03652">
    <property type="entry name" value="RuvX"/>
    <property type="match status" value="1"/>
</dbReference>
<evidence type="ECO:0000256" key="4">
    <source>
        <dbReference type="ARBA" id="ARBA00022801"/>
    </source>
</evidence>
<dbReference type="SUPFAM" id="SSF53098">
    <property type="entry name" value="Ribonuclease H-like"/>
    <property type="match status" value="1"/>
</dbReference>
<evidence type="ECO:0000256" key="1">
    <source>
        <dbReference type="ARBA" id="ARBA00022490"/>
    </source>
</evidence>
<evidence type="ECO:0000256" key="3">
    <source>
        <dbReference type="ARBA" id="ARBA00022722"/>
    </source>
</evidence>
<dbReference type="GO" id="GO:0005829">
    <property type="term" value="C:cytosol"/>
    <property type="evidence" value="ECO:0007669"/>
    <property type="project" value="TreeGrafter"/>
</dbReference>
<evidence type="ECO:0000313" key="7">
    <source>
        <dbReference type="EMBL" id="KKP59785.1"/>
    </source>
</evidence>
<dbReference type="EMBL" id="LBPN01000002">
    <property type="protein sequence ID" value="KKP59785.1"/>
    <property type="molecule type" value="Genomic_DNA"/>
</dbReference>
<evidence type="ECO:0000259" key="6">
    <source>
        <dbReference type="SMART" id="SM00732"/>
    </source>
</evidence>
<keyword evidence="1 5" id="KW-0963">Cytoplasm</keyword>
<dbReference type="Gene3D" id="3.30.420.140">
    <property type="entry name" value="YqgF/RNase H-like domain"/>
    <property type="match status" value="1"/>
</dbReference>
<dbReference type="NCBIfam" id="TIGR00250">
    <property type="entry name" value="RNAse_H_YqgF"/>
    <property type="match status" value="1"/>
</dbReference>
<gene>
    <name evidence="7" type="ORF">UR52_C0002G0013</name>
</gene>
<evidence type="ECO:0000256" key="5">
    <source>
        <dbReference type="HAMAP-Rule" id="MF_00651"/>
    </source>
</evidence>
<dbReference type="InterPro" id="IPR012337">
    <property type="entry name" value="RNaseH-like_sf"/>
</dbReference>
<dbReference type="GO" id="GO:0000967">
    <property type="term" value="P:rRNA 5'-end processing"/>
    <property type="evidence" value="ECO:0007669"/>
    <property type="project" value="UniProtKB-UniRule"/>
</dbReference>
<dbReference type="PANTHER" id="PTHR33317:SF4">
    <property type="entry name" value="POLYNUCLEOTIDYL TRANSFERASE, RIBONUCLEASE H-LIKE SUPERFAMILY PROTEIN"/>
    <property type="match status" value="1"/>
</dbReference>
<dbReference type="Proteomes" id="UP000034176">
    <property type="component" value="Unassembled WGS sequence"/>
</dbReference>
<dbReference type="InterPro" id="IPR006641">
    <property type="entry name" value="YqgF/RNaseH-like_dom"/>
</dbReference>
<dbReference type="PANTHER" id="PTHR33317">
    <property type="entry name" value="POLYNUCLEOTIDYL TRANSFERASE, RIBONUCLEASE H-LIKE SUPERFAMILY PROTEIN"/>
    <property type="match status" value="1"/>
</dbReference>
<name>A0A0G0D8X1_9BACT</name>
<comment type="subcellular location">
    <subcellularLocation>
        <location evidence="5">Cytoplasm</location>
    </subcellularLocation>
</comment>
<evidence type="ECO:0000256" key="2">
    <source>
        <dbReference type="ARBA" id="ARBA00022517"/>
    </source>
</evidence>
<evidence type="ECO:0000313" key="8">
    <source>
        <dbReference type="Proteomes" id="UP000034176"/>
    </source>
</evidence>
<reference evidence="7 8" key="1">
    <citation type="journal article" date="2015" name="Nature">
        <title>rRNA introns, odd ribosomes, and small enigmatic genomes across a large radiation of phyla.</title>
        <authorList>
            <person name="Brown C.T."/>
            <person name="Hug L.A."/>
            <person name="Thomas B.C."/>
            <person name="Sharon I."/>
            <person name="Castelle C.J."/>
            <person name="Singh A."/>
            <person name="Wilkins M.J."/>
            <person name="Williams K.H."/>
            <person name="Banfield J.F."/>
        </authorList>
    </citation>
    <scope>NUCLEOTIDE SEQUENCE [LARGE SCALE GENOMIC DNA]</scope>
</reference>
<dbReference type="GO" id="GO:0016788">
    <property type="term" value="F:hydrolase activity, acting on ester bonds"/>
    <property type="evidence" value="ECO:0007669"/>
    <property type="project" value="UniProtKB-UniRule"/>
</dbReference>
<dbReference type="InterPro" id="IPR037027">
    <property type="entry name" value="YqgF/RNaseH-like_dom_sf"/>
</dbReference>
<proteinExistence type="inferred from homology"/>
<protein>
    <recommendedName>
        <fullName evidence="5">Putative pre-16S rRNA nuclease</fullName>
        <ecNumber evidence="5">3.1.-.-</ecNumber>
    </recommendedName>
</protein>
<dbReference type="AlphaFoldDB" id="A0A0G0D8X1"/>
<dbReference type="InterPro" id="IPR005227">
    <property type="entry name" value="YqgF"/>
</dbReference>
<dbReference type="CDD" id="cd16964">
    <property type="entry name" value="YqgF"/>
    <property type="match status" value="1"/>
</dbReference>
<keyword evidence="2 5" id="KW-0690">Ribosome biogenesis</keyword>
<feature type="domain" description="YqgF/RNase H-like" evidence="6">
    <location>
        <begin position="1"/>
        <end position="89"/>
    </location>
</feature>
<accession>A0A0G0D8X1</accession>
<comment type="similarity">
    <text evidence="5">Belongs to the YqgF HJR family.</text>
</comment>